<organism evidence="2 3">
    <name type="scientific">Zingiber officinale</name>
    <name type="common">Ginger</name>
    <name type="synonym">Amomum zingiber</name>
    <dbReference type="NCBI Taxonomy" id="94328"/>
    <lineage>
        <taxon>Eukaryota</taxon>
        <taxon>Viridiplantae</taxon>
        <taxon>Streptophyta</taxon>
        <taxon>Embryophyta</taxon>
        <taxon>Tracheophyta</taxon>
        <taxon>Spermatophyta</taxon>
        <taxon>Magnoliopsida</taxon>
        <taxon>Liliopsida</taxon>
        <taxon>Zingiberales</taxon>
        <taxon>Zingiberaceae</taxon>
        <taxon>Zingiber</taxon>
    </lineage>
</organism>
<keyword evidence="3" id="KW-1185">Reference proteome</keyword>
<comment type="caution">
    <text evidence="2">The sequence shown here is derived from an EMBL/GenBank/DDBJ whole genome shotgun (WGS) entry which is preliminary data.</text>
</comment>
<evidence type="ECO:0000256" key="1">
    <source>
        <dbReference type="SAM" id="MobiDB-lite"/>
    </source>
</evidence>
<reference evidence="2 3" key="1">
    <citation type="submission" date="2020-08" db="EMBL/GenBank/DDBJ databases">
        <title>Plant Genome Project.</title>
        <authorList>
            <person name="Zhang R.-G."/>
        </authorList>
    </citation>
    <scope>NUCLEOTIDE SEQUENCE [LARGE SCALE GENOMIC DNA]</scope>
    <source>
        <tissue evidence="2">Rhizome</tissue>
    </source>
</reference>
<evidence type="ECO:0000313" key="2">
    <source>
        <dbReference type="EMBL" id="KAG6528719.1"/>
    </source>
</evidence>
<feature type="region of interest" description="Disordered" evidence="1">
    <location>
        <begin position="92"/>
        <end position="113"/>
    </location>
</feature>
<dbReference type="Proteomes" id="UP000734854">
    <property type="component" value="Unassembled WGS sequence"/>
</dbReference>
<protein>
    <submittedName>
        <fullName evidence="2">Uncharacterized protein</fullName>
    </submittedName>
</protein>
<proteinExistence type="predicted"/>
<accession>A0A8J5HMN0</accession>
<feature type="compositionally biased region" description="Basic and acidic residues" evidence="1">
    <location>
        <begin position="103"/>
        <end position="113"/>
    </location>
</feature>
<gene>
    <name evidence="2" type="ORF">ZIOFF_010903</name>
</gene>
<evidence type="ECO:0000313" key="3">
    <source>
        <dbReference type="Proteomes" id="UP000734854"/>
    </source>
</evidence>
<sequence>MSYARAASSAVVKVPSHTQAALCGSRISATHLPHDRRLTPRYFNCDAACSPSSTAGAEGAEEVPSMAAGASDGITIGGGQNQNLSLDTSVISNYSPQTRIMGRHTEQEEKERE</sequence>
<dbReference type="EMBL" id="JACMSC010000003">
    <property type="protein sequence ID" value="KAG6528719.1"/>
    <property type="molecule type" value="Genomic_DNA"/>
</dbReference>
<dbReference type="AlphaFoldDB" id="A0A8J5HMN0"/>
<name>A0A8J5HMN0_ZINOF</name>